<proteinExistence type="predicted"/>
<sequence length="658" mass="74664">MRSIHSVTNTVQTLHVMYSDSSCECTMLPTPFLSLPSQKTEDVYGAYSAHLIVSNGSIGHRIQALENAVPNIGAKLQDLLDQVGWKLHVFVGDAAKTNSAIFKIQKRHQLAVGAKRKLSIQIKCLLHQICLVRRPSILAIDAYWSTVVRLAHLFENWSFKRQFGISLLHILRQPGIAVSEFPDEMSNWKLRADWLVKGFFPTAKGAIDLLKSLLQLLNGNSMEPVFTHWCLPGCCGSQQESLQKVAEVAIPLFSRGFQCPLLYRFKHYTVASSYLRTACCCFDLLPQVLTQLNAVASEQDSKLVDGLLQDSGVPVENTELGDLLDNDLSFSLQNSVRRRKVVEQVTKTEFPQSVIMVDVIVNALEYGSNALFKRTSLLTRMSTLGSHHPEYATLANECMERFLDITSGSFGKRLIERTVVLLDVGLQEMIDLGGFSPTPERLVLFFRLIVSCMSDLWRRMIFEFSRYPWKWFDLLAQDLSLQEFVEKFDQEVRVRRPVESSEEKNLRIQKAAHRTVRALSGWNIFQRENSQHMQMGTAEYKSHVKNLSAQWRSLSSDDKAPWNIQARHEQMCREELVDTPLPVKGEGMSELDLAVGRKGRSKLSGRRLQVNTELYNQHFLWSTPTQLGDGLLAVRRTKTVGHSPWTMGPTILTTRPIR</sequence>
<dbReference type="Gene3D" id="1.10.30.10">
    <property type="entry name" value="High mobility group box domain"/>
    <property type="match status" value="1"/>
</dbReference>
<dbReference type="CDD" id="cd00084">
    <property type="entry name" value="HMG-box_SF"/>
    <property type="match status" value="1"/>
</dbReference>
<dbReference type="Proteomes" id="UP001642464">
    <property type="component" value="Unassembled WGS sequence"/>
</dbReference>
<accession>A0ABP0I8X1</accession>
<dbReference type="SUPFAM" id="SSF47095">
    <property type="entry name" value="HMG-box"/>
    <property type="match status" value="1"/>
</dbReference>
<evidence type="ECO:0000313" key="1">
    <source>
        <dbReference type="EMBL" id="CAK8999011.1"/>
    </source>
</evidence>
<name>A0ABP0I8X1_9DINO</name>
<dbReference type="EMBL" id="CAXAMM010003224">
    <property type="protein sequence ID" value="CAK8999011.1"/>
    <property type="molecule type" value="Genomic_DNA"/>
</dbReference>
<protein>
    <submittedName>
        <fullName evidence="1">PARP-type domain-containing protein</fullName>
    </submittedName>
</protein>
<comment type="caution">
    <text evidence="1">The sequence shown here is derived from an EMBL/GenBank/DDBJ whole genome shotgun (WGS) entry which is preliminary data.</text>
</comment>
<reference evidence="1 2" key="1">
    <citation type="submission" date="2024-02" db="EMBL/GenBank/DDBJ databases">
        <authorList>
            <person name="Chen Y."/>
            <person name="Shah S."/>
            <person name="Dougan E. K."/>
            <person name="Thang M."/>
            <person name="Chan C."/>
        </authorList>
    </citation>
    <scope>NUCLEOTIDE SEQUENCE [LARGE SCALE GENOMIC DNA]</scope>
</reference>
<dbReference type="InterPro" id="IPR036910">
    <property type="entry name" value="HMG_box_dom_sf"/>
</dbReference>
<organism evidence="1 2">
    <name type="scientific">Durusdinium trenchii</name>
    <dbReference type="NCBI Taxonomy" id="1381693"/>
    <lineage>
        <taxon>Eukaryota</taxon>
        <taxon>Sar</taxon>
        <taxon>Alveolata</taxon>
        <taxon>Dinophyceae</taxon>
        <taxon>Suessiales</taxon>
        <taxon>Symbiodiniaceae</taxon>
        <taxon>Durusdinium</taxon>
    </lineage>
</organism>
<evidence type="ECO:0000313" key="2">
    <source>
        <dbReference type="Proteomes" id="UP001642464"/>
    </source>
</evidence>
<gene>
    <name evidence="1" type="ORF">SCF082_LOCUS5880</name>
</gene>
<keyword evidence="2" id="KW-1185">Reference proteome</keyword>